<comment type="cofactor">
    <cofactor evidence="2">
        <name>thiamine diphosphate</name>
        <dbReference type="ChEBI" id="CHEBI:58937"/>
    </cofactor>
</comment>
<reference evidence="5" key="1">
    <citation type="submission" date="2021-01" db="EMBL/GenBank/DDBJ databases">
        <authorList>
            <person name="Corre E."/>
            <person name="Pelletier E."/>
            <person name="Niang G."/>
            <person name="Scheremetjew M."/>
            <person name="Finn R."/>
            <person name="Kale V."/>
            <person name="Holt S."/>
            <person name="Cochrane G."/>
            <person name="Meng A."/>
            <person name="Brown T."/>
            <person name="Cohen L."/>
        </authorList>
    </citation>
    <scope>NUCLEOTIDE SEQUENCE</scope>
    <source>
        <strain evidence="5">B596</strain>
    </source>
</reference>
<feature type="region of interest" description="Disordered" evidence="3">
    <location>
        <begin position="61"/>
        <end position="97"/>
    </location>
</feature>
<evidence type="ECO:0000256" key="3">
    <source>
        <dbReference type="SAM" id="MobiDB-lite"/>
    </source>
</evidence>
<dbReference type="GO" id="GO:0009083">
    <property type="term" value="P:branched-chain amino acid catabolic process"/>
    <property type="evidence" value="ECO:0007669"/>
    <property type="project" value="TreeGrafter"/>
</dbReference>
<keyword evidence="1 2" id="KW-0560">Oxidoreductase</keyword>
<proteinExistence type="inferred from homology"/>
<comment type="similarity">
    <text evidence="2">Belongs to the BCKDHA family.</text>
</comment>
<evidence type="ECO:0000313" key="5">
    <source>
        <dbReference type="EMBL" id="CAD8729314.1"/>
    </source>
</evidence>
<name>A0A7S0T937_9STRA</name>
<dbReference type="EC" id="1.2.4.4" evidence="2"/>
<gene>
    <name evidence="5" type="ORF">PDEL0327_LOCUS807</name>
</gene>
<evidence type="ECO:0000259" key="4">
    <source>
        <dbReference type="Pfam" id="PF00676"/>
    </source>
</evidence>
<sequence length="608" mass="67311">MSSSRKANLIAAVAKQQPFANLWRGLERGGILTASSGGEIRCLSSHANSSRHYEDNITVPRSRRLSPARPPNGITKKNSNRKREILPPVPKGEESVQSTLQSLKEDDTTKAEAHDLAGKDLQSTYVSPSELSFTGDTVIPVTSRLHIVTPKEDTPRGVWPIFRMMDEDGTFRDGSNDGYHNEDKIVSNDSFVNARLNGSKINGGANGNKHESILSGFRAFLREQYPNQASEIERNGLLSPSESVFADTDSKNTLDRLLRHMLRLREMDSIFQDAQRQGRLSFYLTCRGEEAIHFGATSALENQDVILGQYREQGPLMWRGFTLQQFADQCFNNASDLGKGRQMPIHYGSRALNYHTISSPLGTQIPQAVGVALRLKMSAAAAADAGDGSDSQNKKGVAMCFFGEGSTSTTDFHSGLNFAATLKCPVIFFCRNNGYAISTSVKEQYASDGVVSKAPGYGMAGIRVDGNDVFAVHAAVREARAYALENNAPVLIEGMSYRQGHHSTSDDSSQYRSIDEVEHFAQKSDPLDRLEKFLKLHEYDDITDEKIQSIIQEEKGAVLDALRKAERKPKPPVEDLFTDVYKDMPPSLQSQWNSLSEHMAKYPDVYKL</sequence>
<dbReference type="Pfam" id="PF00676">
    <property type="entry name" value="E1_dh"/>
    <property type="match status" value="1"/>
</dbReference>
<dbReference type="GO" id="GO:0003863">
    <property type="term" value="F:branched-chain 2-oxo acid dehydrogenase activity"/>
    <property type="evidence" value="ECO:0007669"/>
    <property type="project" value="UniProtKB-EC"/>
</dbReference>
<dbReference type="PANTHER" id="PTHR43380:SF1">
    <property type="entry name" value="2-OXOISOVALERATE DEHYDROGENASE SUBUNIT ALPHA, MITOCHONDRIAL"/>
    <property type="match status" value="1"/>
</dbReference>
<dbReference type="InterPro" id="IPR029061">
    <property type="entry name" value="THDP-binding"/>
</dbReference>
<dbReference type="InterPro" id="IPR050771">
    <property type="entry name" value="Alpha-ketoacid_DH_E1_comp"/>
</dbReference>
<dbReference type="InterPro" id="IPR001017">
    <property type="entry name" value="DH_E1"/>
</dbReference>
<dbReference type="AlphaFoldDB" id="A0A7S0T937"/>
<protein>
    <recommendedName>
        <fullName evidence="2">2-oxoisovalerate dehydrogenase subunit alpha</fullName>
        <ecNumber evidence="2">1.2.4.4</ecNumber>
    </recommendedName>
    <alternativeName>
        <fullName evidence="2">Branched-chain alpha-keto acid dehydrogenase E1 component alpha chain</fullName>
    </alternativeName>
</protein>
<dbReference type="FunFam" id="3.40.50.970:FF:000108">
    <property type="entry name" value="2-oxoisovalerate dehydrogenase subunit alpha"/>
    <property type="match status" value="1"/>
</dbReference>
<dbReference type="CDD" id="cd02000">
    <property type="entry name" value="TPP_E1_PDC_ADC_BCADC"/>
    <property type="match status" value="1"/>
</dbReference>
<dbReference type="PANTHER" id="PTHR43380">
    <property type="entry name" value="2-OXOISOVALERATE DEHYDROGENASE SUBUNIT ALPHA, MITOCHONDRIAL"/>
    <property type="match status" value="1"/>
</dbReference>
<comment type="function">
    <text evidence="2">The branched-chain alpha-keto dehydrogenase complex catalyzes the overall conversion of alpha-keto acids to acyl-CoA and CO(2). It contains multiple copies of three enzymatic components: branched-chain alpha-keto acid decarboxylase (E1), lipoamide acyltransferase (E2) and lipoamide dehydrogenase (E3).</text>
</comment>
<comment type="catalytic activity">
    <reaction evidence="2">
        <text>N(6)-[(R)-lipoyl]-L-lysyl-[protein] + 3-methyl-2-oxobutanoate + H(+) = N(6)-[(R)-S(8)-2-methylpropanoyldihydrolipoyl]-L-lysyl-[protein] + CO2</text>
        <dbReference type="Rhea" id="RHEA:13457"/>
        <dbReference type="Rhea" id="RHEA-COMP:10474"/>
        <dbReference type="Rhea" id="RHEA-COMP:10497"/>
        <dbReference type="ChEBI" id="CHEBI:11851"/>
        <dbReference type="ChEBI" id="CHEBI:15378"/>
        <dbReference type="ChEBI" id="CHEBI:16526"/>
        <dbReference type="ChEBI" id="CHEBI:83099"/>
        <dbReference type="ChEBI" id="CHEBI:83142"/>
        <dbReference type="EC" id="1.2.4.4"/>
    </reaction>
</comment>
<dbReference type="Gene3D" id="3.40.50.970">
    <property type="match status" value="1"/>
</dbReference>
<keyword evidence="2" id="KW-0786">Thiamine pyrophosphate</keyword>
<dbReference type="EMBL" id="HBFG01001057">
    <property type="protein sequence ID" value="CAD8729314.1"/>
    <property type="molecule type" value="Transcribed_RNA"/>
</dbReference>
<feature type="domain" description="Dehydrogenase E1 component" evidence="4">
    <location>
        <begin position="260"/>
        <end position="573"/>
    </location>
</feature>
<dbReference type="SUPFAM" id="SSF52518">
    <property type="entry name" value="Thiamin diphosphate-binding fold (THDP-binding)"/>
    <property type="match status" value="1"/>
</dbReference>
<evidence type="ECO:0000256" key="2">
    <source>
        <dbReference type="RuleBase" id="RU365014"/>
    </source>
</evidence>
<accession>A0A7S0T937</accession>
<organism evidence="5">
    <name type="scientific">Pseudo-nitzschia delicatissima</name>
    <dbReference type="NCBI Taxonomy" id="44447"/>
    <lineage>
        <taxon>Eukaryota</taxon>
        <taxon>Sar</taxon>
        <taxon>Stramenopiles</taxon>
        <taxon>Ochrophyta</taxon>
        <taxon>Bacillariophyta</taxon>
        <taxon>Bacillariophyceae</taxon>
        <taxon>Bacillariophycidae</taxon>
        <taxon>Bacillariales</taxon>
        <taxon>Bacillariaceae</taxon>
        <taxon>Pseudo-nitzschia</taxon>
    </lineage>
</organism>
<evidence type="ECO:0000256" key="1">
    <source>
        <dbReference type="ARBA" id="ARBA00023002"/>
    </source>
</evidence>